<evidence type="ECO:0000313" key="2">
    <source>
        <dbReference type="Proteomes" id="UP000836841"/>
    </source>
</evidence>
<organism evidence="1 2">
    <name type="scientific">Thlaspi arvense</name>
    <name type="common">Field penny-cress</name>
    <dbReference type="NCBI Taxonomy" id="13288"/>
    <lineage>
        <taxon>Eukaryota</taxon>
        <taxon>Viridiplantae</taxon>
        <taxon>Streptophyta</taxon>
        <taxon>Embryophyta</taxon>
        <taxon>Tracheophyta</taxon>
        <taxon>Spermatophyta</taxon>
        <taxon>Magnoliopsida</taxon>
        <taxon>eudicotyledons</taxon>
        <taxon>Gunneridae</taxon>
        <taxon>Pentapetalae</taxon>
        <taxon>rosids</taxon>
        <taxon>malvids</taxon>
        <taxon>Brassicales</taxon>
        <taxon>Brassicaceae</taxon>
        <taxon>Thlaspideae</taxon>
        <taxon>Thlaspi</taxon>
    </lineage>
</organism>
<dbReference type="Proteomes" id="UP000836841">
    <property type="component" value="Chromosome 5"/>
</dbReference>
<name>A0AAU9SFN1_THLAR</name>
<dbReference type="EMBL" id="OU466861">
    <property type="protein sequence ID" value="CAH2065210.1"/>
    <property type="molecule type" value="Genomic_DNA"/>
</dbReference>
<protein>
    <submittedName>
        <fullName evidence="1">Uncharacterized protein</fullName>
    </submittedName>
</protein>
<proteinExistence type="predicted"/>
<gene>
    <name evidence="1" type="ORF">TAV2_LOCUS18215</name>
</gene>
<keyword evidence="2" id="KW-1185">Reference proteome</keyword>
<sequence>MRQTRFVYYAPESQDHIFFECGYSWSVSSHISLRTEIDPQRSWVSSISTEDSWLFLVGKLFSISSGWSETIAFTGRSIVLSNNCENG</sequence>
<evidence type="ECO:0000313" key="1">
    <source>
        <dbReference type="EMBL" id="CAH2065210.1"/>
    </source>
</evidence>
<reference evidence="1 2" key="1">
    <citation type="submission" date="2022-03" db="EMBL/GenBank/DDBJ databases">
        <authorList>
            <person name="Nunn A."/>
            <person name="Chopra R."/>
            <person name="Nunn A."/>
            <person name="Contreras Garrido A."/>
        </authorList>
    </citation>
    <scope>NUCLEOTIDE SEQUENCE [LARGE SCALE GENOMIC DNA]</scope>
</reference>
<accession>A0AAU9SFN1</accession>
<dbReference type="AlphaFoldDB" id="A0AAU9SFN1"/>